<name>A0ABW7HNT0_9ACTN</name>
<organism evidence="1 2">
    <name type="scientific">Streptomyces chitinivorans</name>
    <dbReference type="NCBI Taxonomy" id="1257027"/>
    <lineage>
        <taxon>Bacteria</taxon>
        <taxon>Bacillati</taxon>
        <taxon>Actinomycetota</taxon>
        <taxon>Actinomycetes</taxon>
        <taxon>Kitasatosporales</taxon>
        <taxon>Streptomycetaceae</taxon>
        <taxon>Streptomyces</taxon>
    </lineage>
</organism>
<gene>
    <name evidence="1" type="ORF">ACG5V6_04700</name>
</gene>
<sequence length="186" mass="20191">MAADERVVRAMEWTGLCRTVPAHEVLHAHAARPAEARAARITPEGMDALAWHHHRTNADRPCPAWTAKQTDPAWQEIALQPHEMLLRRYTHLLPDLTAAPAAAGTLWEALIEAHYDTAANRWRLQLDDTGLAGLAHAVHLEALAGQVTARNRLHRTCGLTHPHLTVTTTAAVPSAGPATVDAAAPE</sequence>
<reference evidence="1 2" key="1">
    <citation type="submission" date="2024-10" db="EMBL/GenBank/DDBJ databases">
        <authorList>
            <person name="Cho J.-C."/>
        </authorList>
    </citation>
    <scope>NUCLEOTIDE SEQUENCE [LARGE SCALE GENOMIC DNA]</scope>
    <source>
        <strain evidence="1 2">KCTC29696</strain>
    </source>
</reference>
<keyword evidence="2" id="KW-1185">Reference proteome</keyword>
<comment type="caution">
    <text evidence="1">The sequence shown here is derived from an EMBL/GenBank/DDBJ whole genome shotgun (WGS) entry which is preliminary data.</text>
</comment>
<dbReference type="Pfam" id="PF19981">
    <property type="entry name" value="DUF6417"/>
    <property type="match status" value="1"/>
</dbReference>
<dbReference type="InterPro" id="IPR046302">
    <property type="entry name" value="DUF6417"/>
</dbReference>
<dbReference type="RefSeq" id="WP_279951757.1">
    <property type="nucleotide sequence ID" value="NZ_BAABEN010000018.1"/>
</dbReference>
<accession>A0ABW7HNT0</accession>
<proteinExistence type="predicted"/>
<protein>
    <submittedName>
        <fullName evidence="1">DUF6417 family protein</fullName>
    </submittedName>
</protein>
<dbReference type="EMBL" id="JBIHMK010000010">
    <property type="protein sequence ID" value="MFH0247511.1"/>
    <property type="molecule type" value="Genomic_DNA"/>
</dbReference>
<evidence type="ECO:0000313" key="2">
    <source>
        <dbReference type="Proteomes" id="UP001607069"/>
    </source>
</evidence>
<dbReference type="Proteomes" id="UP001607069">
    <property type="component" value="Unassembled WGS sequence"/>
</dbReference>
<evidence type="ECO:0000313" key="1">
    <source>
        <dbReference type="EMBL" id="MFH0247511.1"/>
    </source>
</evidence>